<evidence type="ECO:0000313" key="2">
    <source>
        <dbReference type="Proteomes" id="UP000377595"/>
    </source>
</evidence>
<proteinExistence type="predicted"/>
<accession>A0A5M3Y431</accession>
<dbReference type="AlphaFoldDB" id="A0A5M3Y431"/>
<keyword evidence="2" id="KW-1185">Reference proteome</keyword>
<comment type="caution">
    <text evidence="1">The sequence shown here is derived from an EMBL/GenBank/DDBJ whole genome shotgun (WGS) entry which is preliminary data.</text>
</comment>
<dbReference type="OrthoDB" id="3964962at2"/>
<dbReference type="RefSeq" id="WP_155351817.1">
    <property type="nucleotide sequence ID" value="NZ_BLAF01000112.1"/>
</dbReference>
<reference evidence="1 2" key="1">
    <citation type="submission" date="2019-10" db="EMBL/GenBank/DDBJ databases">
        <title>Whole genome shotgun sequence of Acrocarpospora pleiomorpha NBRC 16267.</title>
        <authorList>
            <person name="Ichikawa N."/>
            <person name="Kimura A."/>
            <person name="Kitahashi Y."/>
            <person name="Komaki H."/>
            <person name="Oguchi A."/>
        </authorList>
    </citation>
    <scope>NUCLEOTIDE SEQUENCE [LARGE SCALE GENOMIC DNA]</scope>
    <source>
        <strain evidence="1 2">NBRC 16267</strain>
    </source>
</reference>
<name>A0A5M3Y431_9ACTN</name>
<gene>
    <name evidence="1" type="ORF">Aple_100480</name>
</gene>
<dbReference type="EMBL" id="BLAF01000112">
    <property type="protein sequence ID" value="GES27149.1"/>
    <property type="molecule type" value="Genomic_DNA"/>
</dbReference>
<protein>
    <submittedName>
        <fullName evidence="1">Uncharacterized protein</fullName>
    </submittedName>
</protein>
<sequence length="130" mass="14261">MARIVRLARENPRIAQTARAAADVAVDDPRGVLRLLDSLGRAGAHEQIAVLLARDPAAHVALDDPFAVVWLPGSLREAGAHEQHTTLADRLPTAGQFDTFLDIDDYRERFAFGREPDGSPAAPWTWDDLQ</sequence>
<organism evidence="1 2">
    <name type="scientific">Acrocarpospora pleiomorpha</name>
    <dbReference type="NCBI Taxonomy" id="90975"/>
    <lineage>
        <taxon>Bacteria</taxon>
        <taxon>Bacillati</taxon>
        <taxon>Actinomycetota</taxon>
        <taxon>Actinomycetes</taxon>
        <taxon>Streptosporangiales</taxon>
        <taxon>Streptosporangiaceae</taxon>
        <taxon>Acrocarpospora</taxon>
    </lineage>
</organism>
<evidence type="ECO:0000313" key="1">
    <source>
        <dbReference type="EMBL" id="GES27149.1"/>
    </source>
</evidence>
<dbReference type="Proteomes" id="UP000377595">
    <property type="component" value="Unassembled WGS sequence"/>
</dbReference>